<dbReference type="PANTHER" id="PTHR13720:SF24">
    <property type="entry name" value="WD REPEAT-CONTAINING PROTEIN 90"/>
    <property type="match status" value="1"/>
</dbReference>
<keyword evidence="2" id="KW-0677">Repeat</keyword>
<dbReference type="AlphaFoldDB" id="A0A9Q0EJE2"/>
<evidence type="ECO:0000256" key="2">
    <source>
        <dbReference type="ARBA" id="ARBA00022737"/>
    </source>
</evidence>
<feature type="domain" description="CFA20" evidence="4">
    <location>
        <begin position="142"/>
        <end position="194"/>
    </location>
</feature>
<feature type="domain" description="CFA20" evidence="4">
    <location>
        <begin position="1"/>
        <end position="122"/>
    </location>
</feature>
<dbReference type="InterPro" id="IPR007714">
    <property type="entry name" value="CFA20_dom"/>
</dbReference>
<keyword evidence="1" id="KW-0853">WD repeat</keyword>
<sequence length="521" mass="56895">MASRAWQHPYVNIFKHVKIEEWKRCSKEGDVSVYMDKTLRCPAFRIKGSIPASNYVLVPKVSTQSLALTGRYFYLLFRPTSSKYFVVHLDVAVEEGVVVRIAFSNMFKDFKSTATSLQFPFICGSAKDSVYEATAKSAKHGLMGPAPPAVRWTCLSLDLHYMLSVYLNLRHSHLKSVKLCSNMAVKNMFTSDLLLDPGLSFSEAKQRGLSSSQGTGAMPRDMSFPLPKGQRWHHLYDYIRCPSEGAKMPFDSIQKGHSNPGSTLDPARQSPVRDVSRSVDLGRPVKDHVSLIQQLTTQRRLPRCGPPVVPELPDLGVVVSQEDGLHQSPREPAHSPAGSGQETYGAGCDGGTHVYVHRADALSGQSEDGDTEEEEKRLPDPTLRLNRIIGFGGATASCALWTKTGDAVVYPCHAIVVSMTISSGQQKFFIGHTDKVSAMAFDGSTTLLASAQTGSPGVVRLLSCGGGVLCGVGKDKLNKTLVVVWDTAHVHRRGEAVAVLAKAHTDVDVRTMKVAHFDDTR</sequence>
<proteinExistence type="predicted"/>
<protein>
    <recommendedName>
        <fullName evidence="4">CFA20 domain-containing protein</fullName>
    </recommendedName>
</protein>
<dbReference type="EMBL" id="JANIIK010000040">
    <property type="protein sequence ID" value="KAJ3607941.1"/>
    <property type="molecule type" value="Genomic_DNA"/>
</dbReference>
<dbReference type="GO" id="GO:0005814">
    <property type="term" value="C:centriole"/>
    <property type="evidence" value="ECO:0007669"/>
    <property type="project" value="TreeGrafter"/>
</dbReference>
<evidence type="ECO:0000256" key="1">
    <source>
        <dbReference type="ARBA" id="ARBA00022574"/>
    </source>
</evidence>
<dbReference type="Proteomes" id="UP001148018">
    <property type="component" value="Unassembled WGS sequence"/>
</dbReference>
<feature type="compositionally biased region" description="Basic and acidic residues" evidence="3">
    <location>
        <begin position="323"/>
        <end position="333"/>
    </location>
</feature>
<feature type="region of interest" description="Disordered" evidence="3">
    <location>
        <begin position="322"/>
        <end position="350"/>
    </location>
</feature>
<dbReference type="InterPro" id="IPR036322">
    <property type="entry name" value="WD40_repeat_dom_sf"/>
</dbReference>
<accession>A0A9Q0EJE2</accession>
<evidence type="ECO:0000256" key="3">
    <source>
        <dbReference type="SAM" id="MobiDB-lite"/>
    </source>
</evidence>
<evidence type="ECO:0000313" key="5">
    <source>
        <dbReference type="EMBL" id="KAJ3607941.1"/>
    </source>
</evidence>
<feature type="region of interest" description="Disordered" evidence="3">
    <location>
        <begin position="362"/>
        <end position="381"/>
    </location>
</feature>
<gene>
    <name evidence="5" type="ORF">NHX12_024992</name>
</gene>
<evidence type="ECO:0000313" key="6">
    <source>
        <dbReference type="Proteomes" id="UP001148018"/>
    </source>
</evidence>
<reference evidence="5" key="1">
    <citation type="submission" date="2022-07" db="EMBL/GenBank/DDBJ databases">
        <title>Chromosome-level genome of Muraenolepis orangiensis.</title>
        <authorList>
            <person name="Kim J."/>
        </authorList>
    </citation>
    <scope>NUCLEOTIDE SEQUENCE</scope>
    <source>
        <strain evidence="5">KU_S4_2022</strain>
        <tissue evidence="5">Muscle</tissue>
    </source>
</reference>
<dbReference type="Gene3D" id="2.130.10.10">
    <property type="entry name" value="YVTN repeat-like/Quinoprotein amine dehydrogenase"/>
    <property type="match status" value="2"/>
</dbReference>
<feature type="region of interest" description="Disordered" evidence="3">
    <location>
        <begin position="249"/>
        <end position="272"/>
    </location>
</feature>
<name>A0A9Q0EJE2_9TELE</name>
<organism evidence="5 6">
    <name type="scientific">Muraenolepis orangiensis</name>
    <name type="common">Patagonian moray cod</name>
    <dbReference type="NCBI Taxonomy" id="630683"/>
    <lineage>
        <taxon>Eukaryota</taxon>
        <taxon>Metazoa</taxon>
        <taxon>Chordata</taxon>
        <taxon>Craniata</taxon>
        <taxon>Vertebrata</taxon>
        <taxon>Euteleostomi</taxon>
        <taxon>Actinopterygii</taxon>
        <taxon>Neopterygii</taxon>
        <taxon>Teleostei</taxon>
        <taxon>Neoteleostei</taxon>
        <taxon>Acanthomorphata</taxon>
        <taxon>Zeiogadaria</taxon>
        <taxon>Gadariae</taxon>
        <taxon>Gadiformes</taxon>
        <taxon>Muraenolepidoidei</taxon>
        <taxon>Muraenolepididae</taxon>
        <taxon>Muraenolepis</taxon>
    </lineage>
</organism>
<dbReference type="InterPro" id="IPR015943">
    <property type="entry name" value="WD40/YVTN_repeat-like_dom_sf"/>
</dbReference>
<dbReference type="SUPFAM" id="SSF50978">
    <property type="entry name" value="WD40 repeat-like"/>
    <property type="match status" value="1"/>
</dbReference>
<dbReference type="OrthoDB" id="6252103at2759"/>
<dbReference type="PANTHER" id="PTHR13720">
    <property type="entry name" value="WD-40 REPEAT PROTEIN"/>
    <property type="match status" value="1"/>
</dbReference>
<comment type="caution">
    <text evidence="5">The sequence shown here is derived from an EMBL/GenBank/DDBJ whole genome shotgun (WGS) entry which is preliminary data.</text>
</comment>
<keyword evidence="6" id="KW-1185">Reference proteome</keyword>
<dbReference type="InterPro" id="IPR050630">
    <property type="entry name" value="WD_repeat_EMAP"/>
</dbReference>
<evidence type="ECO:0000259" key="4">
    <source>
        <dbReference type="Pfam" id="PF05018"/>
    </source>
</evidence>
<dbReference type="Pfam" id="PF05018">
    <property type="entry name" value="CFA20_dom"/>
    <property type="match status" value="2"/>
</dbReference>